<reference evidence="1" key="1">
    <citation type="submission" date="2020-05" db="EMBL/GenBank/DDBJ databases">
        <authorList>
            <person name="Delgado-Blas J."/>
        </authorList>
    </citation>
    <scope>NUCLEOTIDE SEQUENCE</scope>
    <source>
        <strain evidence="1">BB1468</strain>
    </source>
</reference>
<comment type="caution">
    <text evidence="1">The sequence shown here is derived from an EMBL/GenBank/DDBJ whole genome shotgun (WGS) entry which is preliminary data.</text>
</comment>
<proteinExistence type="predicted"/>
<keyword evidence="2" id="KW-1185">Reference proteome</keyword>
<sequence>MYYYTFSGVDYKRRIIAYEDSIKIHYIPKSFIYILASIKSCIAKENPSTLNKTAPTVFCAEVLLPPINNDHENIRKTTTSHVRWAESQLNQN</sequence>
<evidence type="ECO:0000313" key="2">
    <source>
        <dbReference type="Proteomes" id="UP000835792"/>
    </source>
</evidence>
<dbReference type="Proteomes" id="UP000835792">
    <property type="component" value="Unassembled WGS sequence"/>
</dbReference>
<gene>
    <name evidence="1" type="ORF">GHA_04574</name>
</gene>
<evidence type="ECO:0000313" key="1">
    <source>
        <dbReference type="EMBL" id="CAB5607761.1"/>
    </source>
</evidence>
<name>A0ABN7GSN1_9ENTR</name>
<protein>
    <submittedName>
        <fullName evidence="1">Uncharacterized protein</fullName>
    </submittedName>
</protein>
<dbReference type="EMBL" id="CAHPRB010000022">
    <property type="protein sequence ID" value="CAB5607761.1"/>
    <property type="molecule type" value="Genomic_DNA"/>
</dbReference>
<accession>A0ABN7GSN1</accession>
<organism evidence="1 2">
    <name type="scientific">Citrobacter youngae</name>
    <dbReference type="NCBI Taxonomy" id="133448"/>
    <lineage>
        <taxon>Bacteria</taxon>
        <taxon>Pseudomonadati</taxon>
        <taxon>Pseudomonadota</taxon>
        <taxon>Gammaproteobacteria</taxon>
        <taxon>Enterobacterales</taxon>
        <taxon>Enterobacteriaceae</taxon>
        <taxon>Citrobacter</taxon>
        <taxon>Citrobacter freundii complex</taxon>
    </lineage>
</organism>